<name>A0A3D9Z388_9HYPH</name>
<organism evidence="1 2">
    <name type="scientific">Methylovirgula ligni</name>
    <dbReference type="NCBI Taxonomy" id="569860"/>
    <lineage>
        <taxon>Bacteria</taxon>
        <taxon>Pseudomonadati</taxon>
        <taxon>Pseudomonadota</taxon>
        <taxon>Alphaproteobacteria</taxon>
        <taxon>Hyphomicrobiales</taxon>
        <taxon>Beijerinckiaceae</taxon>
        <taxon>Methylovirgula</taxon>
    </lineage>
</organism>
<reference evidence="1 2" key="1">
    <citation type="submission" date="2018-08" db="EMBL/GenBank/DDBJ databases">
        <title>Genomic Encyclopedia of Type Strains, Phase IV (KMG-IV): sequencing the most valuable type-strain genomes for metagenomic binning, comparative biology and taxonomic classification.</title>
        <authorList>
            <person name="Goeker M."/>
        </authorList>
    </citation>
    <scope>NUCLEOTIDE SEQUENCE [LARGE SCALE GENOMIC DNA]</scope>
    <source>
        <strain evidence="1 2">BW863</strain>
    </source>
</reference>
<dbReference type="OrthoDB" id="9801242at2"/>
<dbReference type="AlphaFoldDB" id="A0A3D9Z388"/>
<sequence>MVRKVMRKPEVLKATGFSNSTLYGRIAAGRFPKPTKLDPDGRIVVWFEDEVEAWQKGVVERDAEAV</sequence>
<dbReference type="Pfam" id="PF05930">
    <property type="entry name" value="Phage_AlpA"/>
    <property type="match status" value="1"/>
</dbReference>
<dbReference type="InterPro" id="IPR010260">
    <property type="entry name" value="AlpA"/>
</dbReference>
<accession>A0A3D9Z388</accession>
<protein>
    <submittedName>
        <fullName evidence="1">AlpA family transcriptional regulator</fullName>
    </submittedName>
</protein>
<dbReference type="Proteomes" id="UP000256900">
    <property type="component" value="Unassembled WGS sequence"/>
</dbReference>
<proteinExistence type="predicted"/>
<dbReference type="InterPro" id="IPR009061">
    <property type="entry name" value="DNA-bd_dom_put_sf"/>
</dbReference>
<dbReference type="RefSeq" id="WP_115835319.1">
    <property type="nucleotide sequence ID" value="NZ_QUMO01000001.1"/>
</dbReference>
<evidence type="ECO:0000313" key="1">
    <source>
        <dbReference type="EMBL" id="REF89567.1"/>
    </source>
</evidence>
<dbReference type="Gene3D" id="1.10.238.160">
    <property type="match status" value="1"/>
</dbReference>
<keyword evidence="2" id="KW-1185">Reference proteome</keyword>
<dbReference type="SUPFAM" id="SSF46955">
    <property type="entry name" value="Putative DNA-binding domain"/>
    <property type="match status" value="1"/>
</dbReference>
<evidence type="ECO:0000313" key="2">
    <source>
        <dbReference type="Proteomes" id="UP000256900"/>
    </source>
</evidence>
<gene>
    <name evidence="1" type="ORF">DES32_0792</name>
</gene>
<comment type="caution">
    <text evidence="1">The sequence shown here is derived from an EMBL/GenBank/DDBJ whole genome shotgun (WGS) entry which is preliminary data.</text>
</comment>
<dbReference type="EMBL" id="QUMO01000001">
    <property type="protein sequence ID" value="REF89567.1"/>
    <property type="molecule type" value="Genomic_DNA"/>
</dbReference>